<dbReference type="OrthoDB" id="2984333at2759"/>
<keyword evidence="5" id="KW-1133">Transmembrane helix</keyword>
<keyword evidence="11" id="KW-0407">Ion channel</keyword>
<dbReference type="Pfam" id="PF00520">
    <property type="entry name" value="Ion_trans"/>
    <property type="match status" value="1"/>
</dbReference>
<evidence type="ECO:0000256" key="2">
    <source>
        <dbReference type="ARBA" id="ARBA00022448"/>
    </source>
</evidence>
<dbReference type="SUPFAM" id="SSF81324">
    <property type="entry name" value="Voltage-gated potassium channels"/>
    <property type="match status" value="1"/>
</dbReference>
<keyword evidence="9" id="KW-0325">Glycoprotein</keyword>
<dbReference type="InterPro" id="IPR027359">
    <property type="entry name" value="Volt_channel_dom_sf"/>
</dbReference>
<keyword evidence="2" id="KW-0813">Transport</keyword>
<evidence type="ECO:0000256" key="4">
    <source>
        <dbReference type="ARBA" id="ARBA00022882"/>
    </source>
</evidence>
<evidence type="ECO:0000256" key="5">
    <source>
        <dbReference type="ARBA" id="ARBA00022989"/>
    </source>
</evidence>
<organism evidence="13 14">
    <name type="scientific">Onychorhynchus coronatus</name>
    <name type="common">Royal flycatcher</name>
    <dbReference type="NCBI Taxonomy" id="360224"/>
    <lineage>
        <taxon>Eukaryota</taxon>
        <taxon>Metazoa</taxon>
        <taxon>Chordata</taxon>
        <taxon>Craniata</taxon>
        <taxon>Vertebrata</taxon>
        <taxon>Euteleostomi</taxon>
        <taxon>Archelosauria</taxon>
        <taxon>Archosauria</taxon>
        <taxon>Dinosauria</taxon>
        <taxon>Saurischia</taxon>
        <taxon>Theropoda</taxon>
        <taxon>Coelurosauria</taxon>
        <taxon>Aves</taxon>
        <taxon>Neognathae</taxon>
        <taxon>Neoaves</taxon>
        <taxon>Telluraves</taxon>
        <taxon>Australaves</taxon>
        <taxon>Passeriformes</taxon>
        <taxon>Tyrannidae</taxon>
        <taxon>Onychorhynchus</taxon>
    </lineage>
</organism>
<evidence type="ECO:0000256" key="11">
    <source>
        <dbReference type="ARBA" id="ARBA00023303"/>
    </source>
</evidence>
<proteinExistence type="predicted"/>
<keyword evidence="3" id="KW-0812">Transmembrane</keyword>
<evidence type="ECO:0000313" key="14">
    <source>
        <dbReference type="Proteomes" id="UP000550309"/>
    </source>
</evidence>
<feature type="domain" description="Ion transport" evidence="12">
    <location>
        <begin position="2"/>
        <end position="93"/>
    </location>
</feature>
<evidence type="ECO:0000256" key="9">
    <source>
        <dbReference type="ARBA" id="ARBA00023180"/>
    </source>
</evidence>
<reference evidence="13 14" key="1">
    <citation type="submission" date="2019-09" db="EMBL/GenBank/DDBJ databases">
        <title>Bird 10,000 Genomes (B10K) Project - Family phase.</title>
        <authorList>
            <person name="Zhang G."/>
        </authorList>
    </citation>
    <scope>NUCLEOTIDE SEQUENCE [LARGE SCALE GENOMIC DNA]</scope>
    <source>
        <strain evidence="13">B10K-DU-028-75</strain>
        <tissue evidence="13">Mixed tissue sample</tissue>
    </source>
</reference>
<keyword evidence="6" id="KW-0915">Sodium</keyword>
<feature type="non-terminal residue" evidence="13">
    <location>
        <position position="93"/>
    </location>
</feature>
<evidence type="ECO:0000259" key="12">
    <source>
        <dbReference type="Pfam" id="PF00520"/>
    </source>
</evidence>
<dbReference type="AlphaFoldDB" id="A0A7K6A8N5"/>
<keyword evidence="10" id="KW-0739">Sodium transport</keyword>
<evidence type="ECO:0000313" key="13">
    <source>
        <dbReference type="EMBL" id="NWU85927.1"/>
    </source>
</evidence>
<evidence type="ECO:0000256" key="8">
    <source>
        <dbReference type="ARBA" id="ARBA00023136"/>
    </source>
</evidence>
<dbReference type="GO" id="GO:0005248">
    <property type="term" value="F:voltage-gated sodium channel activity"/>
    <property type="evidence" value="ECO:0007669"/>
    <property type="project" value="TreeGrafter"/>
</dbReference>
<comment type="caution">
    <text evidence="13">The sequence shown here is derived from an EMBL/GenBank/DDBJ whole genome shotgun (WGS) entry which is preliminary data.</text>
</comment>
<accession>A0A7K6A8N5</accession>
<dbReference type="PANTHER" id="PTHR10037:SF208">
    <property type="entry name" value="SODIUM CHANNEL PROTEIN TYPE 10 SUBUNIT ALPHA"/>
    <property type="match status" value="1"/>
</dbReference>
<feature type="non-terminal residue" evidence="13">
    <location>
        <position position="1"/>
    </location>
</feature>
<dbReference type="Proteomes" id="UP000550309">
    <property type="component" value="Unassembled WGS sequence"/>
</dbReference>
<comment type="subcellular location">
    <subcellularLocation>
        <location evidence="1">Membrane</location>
        <topology evidence="1">Multi-pass membrane protein</topology>
    </subcellularLocation>
</comment>
<keyword evidence="4" id="KW-0851">Voltage-gated channel</keyword>
<dbReference type="InterPro" id="IPR005821">
    <property type="entry name" value="Ion_trans_dom"/>
</dbReference>
<dbReference type="Gene3D" id="1.20.120.350">
    <property type="entry name" value="Voltage-gated potassium channels. Chain C"/>
    <property type="match status" value="1"/>
</dbReference>
<dbReference type="PANTHER" id="PTHR10037">
    <property type="entry name" value="VOLTAGE-GATED CATION CHANNEL CALCIUM AND SODIUM"/>
    <property type="match status" value="1"/>
</dbReference>
<evidence type="ECO:0000256" key="1">
    <source>
        <dbReference type="ARBA" id="ARBA00004141"/>
    </source>
</evidence>
<keyword evidence="8" id="KW-0472">Membrane</keyword>
<keyword evidence="14" id="KW-1185">Reference proteome</keyword>
<dbReference type="GO" id="GO:0001518">
    <property type="term" value="C:voltage-gated sodium channel complex"/>
    <property type="evidence" value="ECO:0007669"/>
    <property type="project" value="TreeGrafter"/>
</dbReference>
<dbReference type="InterPro" id="IPR043203">
    <property type="entry name" value="VGCC_Ca_Na"/>
</dbReference>
<dbReference type="GO" id="GO:0019228">
    <property type="term" value="P:neuronal action potential"/>
    <property type="evidence" value="ECO:0007669"/>
    <property type="project" value="TreeGrafter"/>
</dbReference>
<evidence type="ECO:0000256" key="3">
    <source>
        <dbReference type="ARBA" id="ARBA00022692"/>
    </source>
</evidence>
<keyword evidence="7" id="KW-0406">Ion transport</keyword>
<evidence type="ECO:0000256" key="10">
    <source>
        <dbReference type="ARBA" id="ARBA00023201"/>
    </source>
</evidence>
<sequence length="93" mass="11248">AFEDFFLQKRVRIKKILAFLDKMFFFIFVLEMQKKWVAYGFKNFFTNAWCWLKKLIVDISLINLKKSSFGPMKSFFSLRALRPKKTLSRFEGM</sequence>
<gene>
    <name evidence="13" type="primary">Scn4aa</name>
    <name evidence="13" type="ORF">ONYCOR_R15315</name>
</gene>
<protein>
    <submittedName>
        <fullName evidence="13">SC4AA protein</fullName>
    </submittedName>
</protein>
<dbReference type="GO" id="GO:0086010">
    <property type="term" value="P:membrane depolarization during action potential"/>
    <property type="evidence" value="ECO:0007669"/>
    <property type="project" value="TreeGrafter"/>
</dbReference>
<evidence type="ECO:0000256" key="6">
    <source>
        <dbReference type="ARBA" id="ARBA00023053"/>
    </source>
</evidence>
<evidence type="ECO:0000256" key="7">
    <source>
        <dbReference type="ARBA" id="ARBA00023065"/>
    </source>
</evidence>
<dbReference type="EMBL" id="VZRK01000427">
    <property type="protein sequence ID" value="NWU85927.1"/>
    <property type="molecule type" value="Genomic_DNA"/>
</dbReference>
<name>A0A7K6A8N5_ONYCO</name>